<sequence length="621" mass="68172">MTEYSIDIPVAAEKLELDFPATLEKIDLDISVLPEKKELEGGNVRGNSAGKTGGANGRAKVLPNYLSSPTGSCHDFCKYGTKPVFGKKAERVRATSGEGEDLKQTATVKEQRKKSATSLKPSPDPKTQLPDHPSIIKRDVRPLVKNAVVSSEQLSSPGKDADVLLNHDSDLKLKAVKTKPSLLPMPRFLSSKRNSDTRVTKEIGILPSSPLGDRRSRSNSGIGSPLGGPRSGRTTGFGLGKDRATSIMSKKKVSSAPAVKRVASKKARTNTNVEGVSPLKNQSNARKTEFERPRNENVPEKILHVIEPKAANKTVGTTRNSLHTTKSSSSLEGKSLTLAKKGTRVTHLASSPEKKNQRQAQTGVHTSRSPPSISPPSMNKSLQHTQNGIHTKQSSVSSLASTSSPTPPSESVQSEDSGTISEHSATEIENHSKVEYKKMPRRVGKIGSGDKDDSPRKLNSRRGLQYENNSPRRLRLKKGRGLCEADFRKRSFKRTEVVHIDFADAKTEFEKVVLRHQDVEGNKDTQTSLNNKNEEVVLKHQDVEDKKDNQNFLNNVIEEVVLRHHDVEDKKENQSLLNRTIEETASKVVETRKSKVKALVSAFESLISHQDTAHMATTRAH</sequence>
<protein>
    <recommendedName>
        <fullName evidence="2">Calmodulin-binding domain-containing protein</fullName>
    </recommendedName>
</protein>
<feature type="domain" description="Calmodulin-binding" evidence="2">
    <location>
        <begin position="503"/>
        <end position="608"/>
    </location>
</feature>
<dbReference type="PANTHER" id="PTHR33349">
    <property type="entry name" value="EMB|CAB62594.1"/>
    <property type="match status" value="1"/>
</dbReference>
<feature type="region of interest" description="Disordered" evidence="1">
    <location>
        <begin position="205"/>
        <end position="473"/>
    </location>
</feature>
<feature type="compositionally biased region" description="Basic and acidic residues" evidence="1">
    <location>
        <begin position="424"/>
        <end position="438"/>
    </location>
</feature>
<evidence type="ECO:0000256" key="1">
    <source>
        <dbReference type="SAM" id="MobiDB-lite"/>
    </source>
</evidence>
<name>A0A438D8A1_VITVI</name>
<dbReference type="Proteomes" id="UP000288805">
    <property type="component" value="Unassembled WGS sequence"/>
</dbReference>
<feature type="compositionally biased region" description="Polar residues" evidence="1">
    <location>
        <begin position="378"/>
        <end position="392"/>
    </location>
</feature>
<evidence type="ECO:0000259" key="2">
    <source>
        <dbReference type="SMART" id="SM01054"/>
    </source>
</evidence>
<accession>A0A438D8A1</accession>
<dbReference type="PANTHER" id="PTHR33349:SF26">
    <property type="entry name" value="CALMODULIN-BINDING DOMAIN-CONTAINING PROTEIN"/>
    <property type="match status" value="1"/>
</dbReference>
<dbReference type="AlphaFoldDB" id="A0A438D8A1"/>
<proteinExistence type="predicted"/>
<reference evidence="3 4" key="1">
    <citation type="journal article" date="2018" name="PLoS Genet.">
        <title>Population sequencing reveals clonal diversity and ancestral inbreeding in the grapevine cultivar Chardonnay.</title>
        <authorList>
            <person name="Roach M.J."/>
            <person name="Johnson D.L."/>
            <person name="Bohlmann J."/>
            <person name="van Vuuren H.J."/>
            <person name="Jones S.J."/>
            <person name="Pretorius I.S."/>
            <person name="Schmidt S.A."/>
            <person name="Borneman A.R."/>
        </authorList>
    </citation>
    <scope>NUCLEOTIDE SEQUENCE [LARGE SCALE GENOMIC DNA]</scope>
    <source>
        <strain evidence="4">cv. Chardonnay</strain>
        <tissue evidence="3">Leaf</tissue>
    </source>
</reference>
<dbReference type="SMART" id="SM01054">
    <property type="entry name" value="CaM_binding"/>
    <property type="match status" value="1"/>
</dbReference>
<comment type="caution">
    <text evidence="3">The sequence shown here is derived from an EMBL/GenBank/DDBJ whole genome shotgun (WGS) entry which is preliminary data.</text>
</comment>
<feature type="compositionally biased region" description="Basic and acidic residues" evidence="1">
    <location>
        <begin position="286"/>
        <end position="307"/>
    </location>
</feature>
<feature type="compositionally biased region" description="Low complexity" evidence="1">
    <location>
        <begin position="393"/>
        <end position="415"/>
    </location>
</feature>
<organism evidence="3 4">
    <name type="scientific">Vitis vinifera</name>
    <name type="common">Grape</name>
    <dbReference type="NCBI Taxonomy" id="29760"/>
    <lineage>
        <taxon>Eukaryota</taxon>
        <taxon>Viridiplantae</taxon>
        <taxon>Streptophyta</taxon>
        <taxon>Embryophyta</taxon>
        <taxon>Tracheophyta</taxon>
        <taxon>Spermatophyta</taxon>
        <taxon>Magnoliopsida</taxon>
        <taxon>eudicotyledons</taxon>
        <taxon>Gunneridae</taxon>
        <taxon>Pentapetalae</taxon>
        <taxon>rosids</taxon>
        <taxon>Vitales</taxon>
        <taxon>Vitaceae</taxon>
        <taxon>Viteae</taxon>
        <taxon>Vitis</taxon>
    </lineage>
</organism>
<dbReference type="InterPro" id="IPR012417">
    <property type="entry name" value="CaM-bd_dom_pln"/>
</dbReference>
<dbReference type="GO" id="GO:0005516">
    <property type="term" value="F:calmodulin binding"/>
    <property type="evidence" value="ECO:0007669"/>
    <property type="project" value="InterPro"/>
</dbReference>
<evidence type="ECO:0000313" key="4">
    <source>
        <dbReference type="Proteomes" id="UP000288805"/>
    </source>
</evidence>
<feature type="compositionally biased region" description="Polar residues" evidence="1">
    <location>
        <begin position="269"/>
        <end position="285"/>
    </location>
</feature>
<feature type="compositionally biased region" description="Polar residues" evidence="1">
    <location>
        <begin position="314"/>
        <end position="332"/>
    </location>
</feature>
<evidence type="ECO:0000313" key="3">
    <source>
        <dbReference type="EMBL" id="RVW31672.1"/>
    </source>
</evidence>
<dbReference type="EMBL" id="QGNW01001745">
    <property type="protein sequence ID" value="RVW31672.1"/>
    <property type="molecule type" value="Genomic_DNA"/>
</dbReference>
<gene>
    <name evidence="3" type="ORF">CK203_103250</name>
</gene>
<feature type="region of interest" description="Disordered" evidence="1">
    <location>
        <begin position="90"/>
        <end position="135"/>
    </location>
</feature>
<feature type="compositionally biased region" description="Low complexity" evidence="1">
    <location>
        <begin position="367"/>
        <end position="377"/>
    </location>
</feature>
<feature type="compositionally biased region" description="Gly residues" evidence="1">
    <location>
        <begin position="224"/>
        <end position="239"/>
    </location>
</feature>
<dbReference type="Pfam" id="PF07839">
    <property type="entry name" value="CaM_binding"/>
    <property type="match status" value="2"/>
</dbReference>